<name>A0ABT7IQT7_9ACTN</name>
<dbReference type="RefSeq" id="WP_285429642.1">
    <property type="nucleotide sequence ID" value="NZ_JASJUS010000001.1"/>
</dbReference>
<feature type="region of interest" description="Disordered" evidence="1">
    <location>
        <begin position="1"/>
        <end position="33"/>
    </location>
</feature>
<evidence type="ECO:0000259" key="3">
    <source>
        <dbReference type="Pfam" id="PF18914"/>
    </source>
</evidence>
<evidence type="ECO:0000313" key="5">
    <source>
        <dbReference type="Proteomes" id="UP001241926"/>
    </source>
</evidence>
<feature type="compositionally biased region" description="Basic and acidic residues" evidence="1">
    <location>
        <begin position="145"/>
        <end position="159"/>
    </location>
</feature>
<keyword evidence="2" id="KW-0812">Transmembrane</keyword>
<feature type="compositionally biased region" description="Basic and acidic residues" evidence="1">
    <location>
        <begin position="186"/>
        <end position="211"/>
    </location>
</feature>
<evidence type="ECO:0000313" key="4">
    <source>
        <dbReference type="EMBL" id="MDL2074945.1"/>
    </source>
</evidence>
<dbReference type="EMBL" id="JASJUS010000001">
    <property type="protein sequence ID" value="MDL2074945.1"/>
    <property type="molecule type" value="Genomic_DNA"/>
</dbReference>
<feature type="compositionally biased region" description="Basic and acidic residues" evidence="1">
    <location>
        <begin position="167"/>
        <end position="176"/>
    </location>
</feature>
<feature type="domain" description="DUF5666" evidence="3">
    <location>
        <begin position="115"/>
        <end position="178"/>
    </location>
</feature>
<accession>A0ABT7IQT7</accession>
<feature type="region of interest" description="Disordered" evidence="1">
    <location>
        <begin position="145"/>
        <end position="220"/>
    </location>
</feature>
<protein>
    <submittedName>
        <fullName evidence="4">DUF5666 domain-containing protein</fullName>
    </submittedName>
</protein>
<evidence type="ECO:0000256" key="2">
    <source>
        <dbReference type="SAM" id="Phobius"/>
    </source>
</evidence>
<organism evidence="4 5">
    <name type="scientific">Streptomyces fuscus</name>
    <dbReference type="NCBI Taxonomy" id="3048495"/>
    <lineage>
        <taxon>Bacteria</taxon>
        <taxon>Bacillati</taxon>
        <taxon>Actinomycetota</taxon>
        <taxon>Actinomycetes</taxon>
        <taxon>Kitasatosporales</taxon>
        <taxon>Streptomycetaceae</taxon>
        <taxon>Streptomyces</taxon>
    </lineage>
</organism>
<keyword evidence="2" id="KW-0472">Membrane</keyword>
<reference evidence="4 5" key="1">
    <citation type="submission" date="2023-05" db="EMBL/GenBank/DDBJ databases">
        <title>Streptomyces fuscus sp. nov., a brown-black pigment producing actinomyces isolated from dry sand of Sea duck farm.</title>
        <authorList>
            <person name="Xie J."/>
            <person name="Shen N."/>
        </authorList>
    </citation>
    <scope>NUCLEOTIDE SEQUENCE [LARGE SCALE GENOMIC DNA]</scope>
    <source>
        <strain evidence="4 5">GXMU-J15</strain>
    </source>
</reference>
<proteinExistence type="predicted"/>
<dbReference type="InterPro" id="IPR043724">
    <property type="entry name" value="DUF5666"/>
</dbReference>
<dbReference type="Pfam" id="PF18914">
    <property type="entry name" value="DUF5666"/>
    <property type="match status" value="1"/>
</dbReference>
<feature type="region of interest" description="Disordered" evidence="1">
    <location>
        <begin position="60"/>
        <end position="105"/>
    </location>
</feature>
<keyword evidence="5" id="KW-1185">Reference proteome</keyword>
<evidence type="ECO:0000256" key="1">
    <source>
        <dbReference type="SAM" id="MobiDB-lite"/>
    </source>
</evidence>
<sequence length="220" mass="23816">MTHDPEQEPSTAPGEVLANGPSDERPRGLWRRRSARARTVTAATAVAVLALGGTVAYAAASDGDGAEPSSTPSDHPGERHRHGPWFGLHGGGVHGEATVKDPDNGDEWIVRVWQRGTVEEVDGEQVSVRSEDGTEWTWTVDSDTVVRKQGDSGGLKDGDDVYLSGTRSEDGDRTADRVFAGDWEERDTGERRHGLPRHDDGDRDGDGDRPGRMMPWRGAT</sequence>
<comment type="caution">
    <text evidence="4">The sequence shown here is derived from an EMBL/GenBank/DDBJ whole genome shotgun (WGS) entry which is preliminary data.</text>
</comment>
<gene>
    <name evidence="4" type="ORF">QNN03_00670</name>
</gene>
<feature type="transmembrane region" description="Helical" evidence="2">
    <location>
        <begin position="40"/>
        <end position="60"/>
    </location>
</feature>
<dbReference type="Proteomes" id="UP001241926">
    <property type="component" value="Unassembled WGS sequence"/>
</dbReference>
<keyword evidence="2" id="KW-1133">Transmembrane helix</keyword>